<evidence type="ECO:0000256" key="3">
    <source>
        <dbReference type="SAM" id="SignalP"/>
    </source>
</evidence>
<keyword evidence="1 3" id="KW-0732">Signal</keyword>
<sequence>MKRNNRTQVKHVAAAVALAFGTLGAAQAAQIVIVNANGPGVGFNDPAPAQPVGGNAGTTLGEQRLIAFTYAANLWGAKLESTVPIRIEASFEPLNCTANSATLGSAGTQEIFDVFPNTPIPNTWFPGALANKLSGEDQSPTVPDIRARFNSRLGLAEDCLPGTPFYLGLDGNKGSGTDFVAVLLHEMGHGLGFQSFTDEETGQYYFGTPAVWDHFMTDNRTNRKWTELTPAERVANAISGDGMSWDGPNVNAAVPNVLGPRGVVTIGGPAAGAAAGEKPFGEASFGPRITDANLSGQIMPVVEDRATNTGLACEPLTGANAKAVKGNIALVDRGTCTFVVKAANVQAAGATAMIVADNAPGDPAGMSGSDPAVTIPAVRISQADGLALKAALAKRGRTASGVTVLLGSDPTQLAGTDKQKRILMFTPTTFQPGSSVSHYTTAASPNQLMEPSINGDLTHELEPPKDLSLPLLKDIGW</sequence>
<dbReference type="RefSeq" id="WP_131145653.1">
    <property type="nucleotide sequence ID" value="NZ_BMWV01000003.1"/>
</dbReference>
<evidence type="ECO:0000313" key="7">
    <source>
        <dbReference type="Proteomes" id="UP000292307"/>
    </source>
</evidence>
<dbReference type="PANTHER" id="PTHR22702">
    <property type="entry name" value="PROTEASE-ASSOCIATED DOMAIN-CONTAINING PROTEIN"/>
    <property type="match status" value="1"/>
</dbReference>
<dbReference type="Pfam" id="PF02225">
    <property type="entry name" value="PA"/>
    <property type="match status" value="1"/>
</dbReference>
<reference evidence="5" key="3">
    <citation type="submission" date="2022-12" db="EMBL/GenBank/DDBJ databases">
        <authorList>
            <person name="Sun Q."/>
            <person name="Kim S."/>
        </authorList>
    </citation>
    <scope>NUCLEOTIDE SEQUENCE</scope>
    <source>
        <strain evidence="5">KCTC 12343</strain>
    </source>
</reference>
<evidence type="ECO:0000313" key="5">
    <source>
        <dbReference type="EMBL" id="GGY34982.1"/>
    </source>
</evidence>
<dbReference type="EMBL" id="CP036401">
    <property type="protein sequence ID" value="QBI01532.1"/>
    <property type="molecule type" value="Genomic_DNA"/>
</dbReference>
<dbReference type="Proteomes" id="UP000628442">
    <property type="component" value="Unassembled WGS sequence"/>
</dbReference>
<evidence type="ECO:0000259" key="4">
    <source>
        <dbReference type="Pfam" id="PF02225"/>
    </source>
</evidence>
<dbReference type="PANTHER" id="PTHR22702:SF1">
    <property type="entry name" value="PROTEASE-ASSOCIATED DOMAIN-CONTAINING PROTEIN 1"/>
    <property type="match status" value="1"/>
</dbReference>
<dbReference type="Gene3D" id="3.50.30.30">
    <property type="match status" value="1"/>
</dbReference>
<evidence type="ECO:0000313" key="8">
    <source>
        <dbReference type="Proteomes" id="UP000628442"/>
    </source>
</evidence>
<accession>A0A411WXX2</accession>
<proteinExistence type="predicted"/>
<name>A0A411WXX2_9BURK</name>
<dbReference type="InterPro" id="IPR003137">
    <property type="entry name" value="PA_domain"/>
</dbReference>
<dbReference type="SUPFAM" id="SSF52025">
    <property type="entry name" value="PA domain"/>
    <property type="match status" value="1"/>
</dbReference>
<reference evidence="5" key="1">
    <citation type="journal article" date="2014" name="Int. J. Syst. Evol. Microbiol.">
        <title>Complete genome sequence of Corynebacterium casei LMG S-19264T (=DSM 44701T), isolated from a smear-ripened cheese.</title>
        <authorList>
            <consortium name="US DOE Joint Genome Institute (JGI-PGF)"/>
            <person name="Walter F."/>
            <person name="Albersmeier A."/>
            <person name="Kalinowski J."/>
            <person name="Ruckert C."/>
        </authorList>
    </citation>
    <scope>NUCLEOTIDE SEQUENCE</scope>
    <source>
        <strain evidence="5">KCTC 12343</strain>
    </source>
</reference>
<dbReference type="OrthoDB" id="614750at2"/>
<feature type="domain" description="PA" evidence="4">
    <location>
        <begin position="300"/>
        <end position="388"/>
    </location>
</feature>
<evidence type="ECO:0000313" key="6">
    <source>
        <dbReference type="EMBL" id="QBI01532.1"/>
    </source>
</evidence>
<dbReference type="InterPro" id="IPR046450">
    <property type="entry name" value="PA_dom_sf"/>
</dbReference>
<keyword evidence="5" id="KW-0645">Protease</keyword>
<evidence type="ECO:0000256" key="1">
    <source>
        <dbReference type="ARBA" id="ARBA00022729"/>
    </source>
</evidence>
<keyword evidence="2" id="KW-0325">Glycoprotein</keyword>
<dbReference type="GO" id="GO:0008233">
    <property type="term" value="F:peptidase activity"/>
    <property type="evidence" value="ECO:0007669"/>
    <property type="project" value="UniProtKB-KW"/>
</dbReference>
<reference evidence="6 7" key="2">
    <citation type="submission" date="2019-02" db="EMBL/GenBank/DDBJ databases">
        <title>Draft Genome Sequences of Six Type Strains of the Genus Massilia.</title>
        <authorList>
            <person name="Miess H."/>
            <person name="Frediansyhah A."/>
            <person name="Gross H."/>
        </authorList>
    </citation>
    <scope>NUCLEOTIDE SEQUENCE [LARGE SCALE GENOMIC DNA]</scope>
    <source>
        <strain evidence="6 7">DSM 17472</strain>
    </source>
</reference>
<organism evidence="5 8">
    <name type="scientific">Pseudoduganella albidiflava</name>
    <dbReference type="NCBI Taxonomy" id="321983"/>
    <lineage>
        <taxon>Bacteria</taxon>
        <taxon>Pseudomonadati</taxon>
        <taxon>Pseudomonadota</taxon>
        <taxon>Betaproteobacteria</taxon>
        <taxon>Burkholderiales</taxon>
        <taxon>Oxalobacteraceae</taxon>
        <taxon>Telluria group</taxon>
        <taxon>Pseudoduganella</taxon>
    </lineage>
</organism>
<gene>
    <name evidence="6" type="ORF">EYF70_12235</name>
    <name evidence="5" type="ORF">GCM10007387_16190</name>
</gene>
<keyword evidence="5" id="KW-0378">Hydrolase</keyword>
<dbReference type="EMBL" id="BMWV01000003">
    <property type="protein sequence ID" value="GGY34982.1"/>
    <property type="molecule type" value="Genomic_DNA"/>
</dbReference>
<evidence type="ECO:0000256" key="2">
    <source>
        <dbReference type="ARBA" id="ARBA00023180"/>
    </source>
</evidence>
<dbReference type="GO" id="GO:0006508">
    <property type="term" value="P:proteolysis"/>
    <property type="evidence" value="ECO:0007669"/>
    <property type="project" value="UniProtKB-KW"/>
</dbReference>
<dbReference type="CDD" id="cd04818">
    <property type="entry name" value="PA_subtilisin_1"/>
    <property type="match status" value="1"/>
</dbReference>
<dbReference type="SUPFAM" id="SSF55486">
    <property type="entry name" value="Metalloproteases ('zincins'), catalytic domain"/>
    <property type="match status" value="1"/>
</dbReference>
<dbReference type="AlphaFoldDB" id="A0A411WXX2"/>
<protein>
    <submittedName>
        <fullName evidence="6">Peptidase</fullName>
    </submittedName>
    <submittedName>
        <fullName evidence="5">Serine protease</fullName>
    </submittedName>
</protein>
<dbReference type="Proteomes" id="UP000292307">
    <property type="component" value="Chromosome"/>
</dbReference>
<feature type="chain" id="PRO_5044601701" evidence="3">
    <location>
        <begin position="29"/>
        <end position="477"/>
    </location>
</feature>
<feature type="signal peptide" evidence="3">
    <location>
        <begin position="1"/>
        <end position="28"/>
    </location>
</feature>
<keyword evidence="7" id="KW-1185">Reference proteome</keyword>